<proteinExistence type="predicted"/>
<evidence type="ECO:0000313" key="2">
    <source>
        <dbReference type="EMBL" id="OGK55408.1"/>
    </source>
</evidence>
<feature type="transmembrane region" description="Helical" evidence="1">
    <location>
        <begin position="12"/>
        <end position="33"/>
    </location>
</feature>
<dbReference type="EMBL" id="MGAV01000004">
    <property type="protein sequence ID" value="OGK55408.1"/>
    <property type="molecule type" value="Genomic_DNA"/>
</dbReference>
<organism evidence="2 3">
    <name type="scientific">Candidatus Roizmanbacteria bacterium RIFCSPLOWO2_02_FULL_36_11</name>
    <dbReference type="NCBI Taxonomy" id="1802071"/>
    <lineage>
        <taxon>Bacteria</taxon>
        <taxon>Candidatus Roizmaniibacteriota</taxon>
    </lineage>
</organism>
<sequence>MIKKIHSYGFTLIELLVVIGILAILLAITLIAINPARQLSSANDTKRSADANAILNAISQQMVDSRGVVPAGIPVGGAAAIEISSTGADICSLVVPDYIAQLPVDPATGTAPVPAPCPAAPDTYVTGYFVTSNNGRVTVSAPSAQNGTIAVTR</sequence>
<comment type="caution">
    <text evidence="2">The sequence shown here is derived from an EMBL/GenBank/DDBJ whole genome shotgun (WGS) entry which is preliminary data.</text>
</comment>
<name>A0A1F7JIH5_9BACT</name>
<dbReference type="InterPro" id="IPR012902">
    <property type="entry name" value="N_methyl_site"/>
</dbReference>
<dbReference type="Gene3D" id="3.30.700.10">
    <property type="entry name" value="Glycoprotein, Type 4 Pilin"/>
    <property type="match status" value="1"/>
</dbReference>
<dbReference type="NCBIfam" id="TIGR02532">
    <property type="entry name" value="IV_pilin_GFxxxE"/>
    <property type="match status" value="1"/>
</dbReference>
<keyword evidence="1" id="KW-1133">Transmembrane helix</keyword>
<evidence type="ECO:0008006" key="4">
    <source>
        <dbReference type="Google" id="ProtNLM"/>
    </source>
</evidence>
<evidence type="ECO:0000256" key="1">
    <source>
        <dbReference type="SAM" id="Phobius"/>
    </source>
</evidence>
<dbReference type="InterPro" id="IPR045584">
    <property type="entry name" value="Pilin-like"/>
</dbReference>
<dbReference type="Pfam" id="PF07963">
    <property type="entry name" value="N_methyl"/>
    <property type="match status" value="1"/>
</dbReference>
<accession>A0A1F7JIH5</accession>
<dbReference type="AlphaFoldDB" id="A0A1F7JIH5"/>
<evidence type="ECO:0000313" key="3">
    <source>
        <dbReference type="Proteomes" id="UP000177418"/>
    </source>
</evidence>
<keyword evidence="1" id="KW-0472">Membrane</keyword>
<reference evidence="2 3" key="1">
    <citation type="journal article" date="2016" name="Nat. Commun.">
        <title>Thousands of microbial genomes shed light on interconnected biogeochemical processes in an aquifer system.</title>
        <authorList>
            <person name="Anantharaman K."/>
            <person name="Brown C.T."/>
            <person name="Hug L.A."/>
            <person name="Sharon I."/>
            <person name="Castelle C.J."/>
            <person name="Probst A.J."/>
            <person name="Thomas B.C."/>
            <person name="Singh A."/>
            <person name="Wilkins M.J."/>
            <person name="Karaoz U."/>
            <person name="Brodie E.L."/>
            <person name="Williams K.H."/>
            <person name="Hubbard S.S."/>
            <person name="Banfield J.F."/>
        </authorList>
    </citation>
    <scope>NUCLEOTIDE SEQUENCE [LARGE SCALE GENOMIC DNA]</scope>
</reference>
<keyword evidence="1" id="KW-0812">Transmembrane</keyword>
<protein>
    <recommendedName>
        <fullName evidence="4">Type II secretion system protein GspG C-terminal domain-containing protein</fullName>
    </recommendedName>
</protein>
<dbReference type="SUPFAM" id="SSF54523">
    <property type="entry name" value="Pili subunits"/>
    <property type="match status" value="1"/>
</dbReference>
<gene>
    <name evidence="2" type="ORF">A3H78_05945</name>
</gene>
<dbReference type="Proteomes" id="UP000177418">
    <property type="component" value="Unassembled WGS sequence"/>
</dbReference>